<reference evidence="1 2" key="1">
    <citation type="submission" date="2017-02" db="EMBL/GenBank/DDBJ databases">
        <authorList>
            <person name="Peterson S.W."/>
        </authorList>
    </citation>
    <scope>NUCLEOTIDE SEQUENCE [LARGE SCALE GENOMIC DNA]</scope>
    <source>
        <strain evidence="1 2">DSM 18034</strain>
    </source>
</reference>
<dbReference type="STRING" id="1121442.SAMN02745702_01223"/>
<evidence type="ECO:0000313" key="1">
    <source>
        <dbReference type="EMBL" id="SKA69789.1"/>
    </source>
</evidence>
<keyword evidence="2" id="KW-1185">Reference proteome</keyword>
<sequence>MLRAMHKQRIQLHPQPAFDLVRFLDFAGTSADRIPEDEAFFREVWDRWQTQLEAHAIRTPQGRILFAWLAEAVETEIDTLWNSSPHTAYLLHVLALDLIMNAASQLVPQIAKHGCAPVPHPHPSIEHHAKELGLHIEDGCILSRRYAMLTPMPWNGGCASCALAANCPRNTTEMQPSGMPSTEFHSKHSS</sequence>
<organism evidence="1 2">
    <name type="scientific">Desulfobaculum bizertense DSM 18034</name>
    <dbReference type="NCBI Taxonomy" id="1121442"/>
    <lineage>
        <taxon>Bacteria</taxon>
        <taxon>Pseudomonadati</taxon>
        <taxon>Thermodesulfobacteriota</taxon>
        <taxon>Desulfovibrionia</taxon>
        <taxon>Desulfovibrionales</taxon>
        <taxon>Desulfovibrionaceae</taxon>
        <taxon>Desulfobaculum</taxon>
    </lineage>
</organism>
<dbReference type="Proteomes" id="UP000189733">
    <property type="component" value="Unassembled WGS sequence"/>
</dbReference>
<dbReference type="EMBL" id="FUYA01000003">
    <property type="protein sequence ID" value="SKA69789.1"/>
    <property type="molecule type" value="Genomic_DNA"/>
</dbReference>
<proteinExistence type="predicted"/>
<gene>
    <name evidence="1" type="ORF">SAMN02745702_01223</name>
</gene>
<protein>
    <submittedName>
        <fullName evidence="1">Uncharacterized protein</fullName>
    </submittedName>
</protein>
<dbReference type="AlphaFoldDB" id="A0A1T4VY18"/>
<name>A0A1T4VY18_9BACT</name>
<evidence type="ECO:0000313" key="2">
    <source>
        <dbReference type="Proteomes" id="UP000189733"/>
    </source>
</evidence>
<accession>A0A1T4VY18</accession>